<reference evidence="9" key="1">
    <citation type="submission" date="2017-01" db="EMBL/GenBank/DDBJ databases">
        <title>Comparative genomics of anhydrobiosis in the tardigrade Hypsibius dujardini.</title>
        <authorList>
            <person name="Yoshida Y."/>
            <person name="Koutsovoulos G."/>
            <person name="Laetsch D."/>
            <person name="Stevens L."/>
            <person name="Kumar S."/>
            <person name="Horikawa D."/>
            <person name="Ishino K."/>
            <person name="Komine S."/>
            <person name="Tomita M."/>
            <person name="Blaxter M."/>
            <person name="Arakawa K."/>
        </authorList>
    </citation>
    <scope>NUCLEOTIDE SEQUENCE [LARGE SCALE GENOMIC DNA]</scope>
    <source>
        <strain evidence="9">Z151</strain>
    </source>
</reference>
<evidence type="ECO:0000256" key="4">
    <source>
        <dbReference type="ARBA" id="ARBA00023315"/>
    </source>
</evidence>
<comment type="similarity">
    <text evidence="2 5">Belongs to the 1-acyl-sn-glycerol-3-phosphate acyltransferase family.</text>
</comment>
<dbReference type="EC" id="2.3.1.51" evidence="5"/>
<accession>A0A1W0WBN8</accession>
<feature type="transmembrane region" description="Helical" evidence="6">
    <location>
        <begin position="135"/>
        <end position="153"/>
    </location>
</feature>
<dbReference type="InterPro" id="IPR002123">
    <property type="entry name" value="Plipid/glycerol_acylTrfase"/>
</dbReference>
<keyword evidence="5" id="KW-0444">Lipid biosynthesis</keyword>
<keyword evidence="5" id="KW-0594">Phospholipid biosynthesis</keyword>
<dbReference type="Pfam" id="PF01553">
    <property type="entry name" value="Acyltransferase"/>
    <property type="match status" value="1"/>
</dbReference>
<protein>
    <recommendedName>
        <fullName evidence="5">1-acyl-sn-glycerol-3-phosphate acyltransferase</fullName>
        <ecNumber evidence="5">2.3.1.51</ecNumber>
    </recommendedName>
</protein>
<comment type="domain">
    <text evidence="5">The HXXXXD motif is essential for acyltransferase activity and may constitute the binding site for the phosphate moiety of the glycerol-3-phosphate.</text>
</comment>
<comment type="catalytic activity">
    <reaction evidence="5">
        <text>a 1-acyl-sn-glycero-3-phosphate + an acyl-CoA = a 1,2-diacyl-sn-glycero-3-phosphate + CoA</text>
        <dbReference type="Rhea" id="RHEA:19709"/>
        <dbReference type="ChEBI" id="CHEBI:57287"/>
        <dbReference type="ChEBI" id="CHEBI:57970"/>
        <dbReference type="ChEBI" id="CHEBI:58342"/>
        <dbReference type="ChEBI" id="CHEBI:58608"/>
        <dbReference type="EC" id="2.3.1.51"/>
    </reaction>
</comment>
<keyword evidence="6" id="KW-0812">Transmembrane</keyword>
<evidence type="ECO:0000256" key="2">
    <source>
        <dbReference type="ARBA" id="ARBA00008655"/>
    </source>
</evidence>
<organism evidence="8 9">
    <name type="scientific">Hypsibius exemplaris</name>
    <name type="common">Freshwater tardigrade</name>
    <dbReference type="NCBI Taxonomy" id="2072580"/>
    <lineage>
        <taxon>Eukaryota</taxon>
        <taxon>Metazoa</taxon>
        <taxon>Ecdysozoa</taxon>
        <taxon>Tardigrada</taxon>
        <taxon>Eutardigrada</taxon>
        <taxon>Parachela</taxon>
        <taxon>Hypsibioidea</taxon>
        <taxon>Hypsibiidae</taxon>
        <taxon>Hypsibius</taxon>
    </lineage>
</organism>
<comment type="pathway">
    <text evidence="1">Phospholipid metabolism; CDP-diacylglycerol biosynthesis; CDP-diacylglycerol from sn-glycerol 3-phosphate: step 2/3.</text>
</comment>
<keyword evidence="6" id="KW-1133">Transmembrane helix</keyword>
<dbReference type="SUPFAM" id="SSF69593">
    <property type="entry name" value="Glycerol-3-phosphate (1)-acyltransferase"/>
    <property type="match status" value="1"/>
</dbReference>
<dbReference type="OrthoDB" id="202234at2759"/>
<evidence type="ECO:0000256" key="6">
    <source>
        <dbReference type="SAM" id="Phobius"/>
    </source>
</evidence>
<dbReference type="AlphaFoldDB" id="A0A1W0WBN8"/>
<dbReference type="GO" id="GO:0003841">
    <property type="term" value="F:1-acylglycerol-3-phosphate O-acyltransferase activity"/>
    <property type="evidence" value="ECO:0007669"/>
    <property type="project" value="UniProtKB-UniRule"/>
</dbReference>
<keyword evidence="5" id="KW-0443">Lipid metabolism</keyword>
<keyword evidence="9" id="KW-1185">Reference proteome</keyword>
<dbReference type="GO" id="GO:0005783">
    <property type="term" value="C:endoplasmic reticulum"/>
    <property type="evidence" value="ECO:0007669"/>
    <property type="project" value="TreeGrafter"/>
</dbReference>
<proteinExistence type="inferred from homology"/>
<feature type="transmembrane region" description="Helical" evidence="6">
    <location>
        <begin position="6"/>
        <end position="28"/>
    </location>
</feature>
<keyword evidence="3 5" id="KW-0808">Transferase</keyword>
<dbReference type="NCBIfam" id="TIGR00530">
    <property type="entry name" value="AGP_acyltrn"/>
    <property type="match status" value="1"/>
</dbReference>
<dbReference type="InterPro" id="IPR004552">
    <property type="entry name" value="AGP_acyltrans"/>
</dbReference>
<keyword evidence="4 5" id="KW-0012">Acyltransferase</keyword>
<evidence type="ECO:0000256" key="1">
    <source>
        <dbReference type="ARBA" id="ARBA00004728"/>
    </source>
</evidence>
<feature type="transmembrane region" description="Helical" evidence="6">
    <location>
        <begin position="40"/>
        <end position="59"/>
    </location>
</feature>
<dbReference type="SMART" id="SM00563">
    <property type="entry name" value="PlsC"/>
    <property type="match status" value="1"/>
</dbReference>
<evidence type="ECO:0000256" key="5">
    <source>
        <dbReference type="RuleBase" id="RU361267"/>
    </source>
</evidence>
<evidence type="ECO:0000313" key="9">
    <source>
        <dbReference type="Proteomes" id="UP000192578"/>
    </source>
</evidence>
<dbReference type="GO" id="GO:0006654">
    <property type="term" value="P:phosphatidic acid biosynthetic process"/>
    <property type="evidence" value="ECO:0007669"/>
    <property type="project" value="TreeGrafter"/>
</dbReference>
<dbReference type="GO" id="GO:0016020">
    <property type="term" value="C:membrane"/>
    <property type="evidence" value="ECO:0007669"/>
    <property type="project" value="InterPro"/>
</dbReference>
<dbReference type="CDD" id="cd07989">
    <property type="entry name" value="LPLAT_AGPAT-like"/>
    <property type="match status" value="1"/>
</dbReference>
<dbReference type="PANTHER" id="PTHR10434">
    <property type="entry name" value="1-ACYL-SN-GLYCEROL-3-PHOSPHATE ACYLTRANSFERASE"/>
    <property type="match status" value="1"/>
</dbReference>
<keyword evidence="6" id="KW-0472">Membrane</keyword>
<keyword evidence="5" id="KW-1208">Phospholipid metabolism</keyword>
<feature type="transmembrane region" description="Helical" evidence="6">
    <location>
        <begin position="199"/>
        <end position="218"/>
    </location>
</feature>
<gene>
    <name evidence="8" type="ORF">BV898_13114</name>
</gene>
<name>A0A1W0WBN8_HYPEX</name>
<dbReference type="EMBL" id="MTYJ01000140">
    <property type="protein sequence ID" value="OQV12624.1"/>
    <property type="molecule type" value="Genomic_DNA"/>
</dbReference>
<dbReference type="PANTHER" id="PTHR10434:SF11">
    <property type="entry name" value="1-ACYL-SN-GLYCEROL-3-PHOSPHATE ACYLTRANSFERASE"/>
    <property type="match status" value="1"/>
</dbReference>
<comment type="caution">
    <text evidence="8">The sequence shown here is derived from an EMBL/GenBank/DDBJ whole genome shotgun (WGS) entry which is preliminary data.</text>
</comment>
<dbReference type="Proteomes" id="UP000192578">
    <property type="component" value="Unassembled WGS sequence"/>
</dbReference>
<evidence type="ECO:0000256" key="3">
    <source>
        <dbReference type="ARBA" id="ARBA00022679"/>
    </source>
</evidence>
<evidence type="ECO:0000259" key="7">
    <source>
        <dbReference type="SMART" id="SM00563"/>
    </source>
</evidence>
<feature type="domain" description="Phospholipid/glycerol acyltransferase" evidence="7">
    <location>
        <begin position="104"/>
        <end position="218"/>
    </location>
</feature>
<sequence>MAASCILNFFQYFCIAVALLVPVVCKLYTSSRRCHFYLKMVFYMCYVMATSFLIIVFAVRDPFNPDNTRTIGGWLLFHIFKVDKFLGITIEERGLENFAIDGPFIIACNHQSSLDLIPMFHSAPKRCTGMGKRELLFAGPFGFAALLCGGVFVDRRPGQARTTMDKVARDMKDKNFRLWMFPEGTRNHTSGMLPFKKGAFHLALQAGIPIVPVVVSSYKSYYDKKTYKFEDGKMIITVLPAVSQKPYSLETVQEYADTVRTQMLKVFESTSAEAALKHH</sequence>
<evidence type="ECO:0000313" key="8">
    <source>
        <dbReference type="EMBL" id="OQV12624.1"/>
    </source>
</evidence>